<dbReference type="SUPFAM" id="SSF53335">
    <property type="entry name" value="S-adenosyl-L-methionine-dependent methyltransferases"/>
    <property type="match status" value="1"/>
</dbReference>
<dbReference type="InterPro" id="IPR010675">
    <property type="entry name" value="Bin3_C"/>
</dbReference>
<dbReference type="GO" id="GO:0032259">
    <property type="term" value="P:methylation"/>
    <property type="evidence" value="ECO:0007669"/>
    <property type="project" value="UniProtKB-KW"/>
</dbReference>
<evidence type="ECO:0000259" key="7">
    <source>
        <dbReference type="PROSITE" id="PS51515"/>
    </source>
</evidence>
<keyword evidence="4 5" id="KW-0949">S-adenosyl-L-methionine</keyword>
<evidence type="ECO:0000256" key="2">
    <source>
        <dbReference type="ARBA" id="ARBA00022603"/>
    </source>
</evidence>
<organism evidence="8 9">
    <name type="scientific">Armillaria novae-zelandiae</name>
    <dbReference type="NCBI Taxonomy" id="153914"/>
    <lineage>
        <taxon>Eukaryota</taxon>
        <taxon>Fungi</taxon>
        <taxon>Dikarya</taxon>
        <taxon>Basidiomycota</taxon>
        <taxon>Agaricomycotina</taxon>
        <taxon>Agaricomycetes</taxon>
        <taxon>Agaricomycetidae</taxon>
        <taxon>Agaricales</taxon>
        <taxon>Marasmiineae</taxon>
        <taxon>Physalacriaceae</taxon>
        <taxon>Armillaria</taxon>
    </lineage>
</organism>
<dbReference type="CDD" id="cd02440">
    <property type="entry name" value="AdoMet_MTases"/>
    <property type="match status" value="1"/>
</dbReference>
<dbReference type="Proteomes" id="UP001175227">
    <property type="component" value="Unassembled WGS sequence"/>
</dbReference>
<accession>A0AA39PEL6</accession>
<name>A0AA39PEL6_9AGAR</name>
<evidence type="ECO:0000256" key="4">
    <source>
        <dbReference type="ARBA" id="ARBA00022691"/>
    </source>
</evidence>
<dbReference type="AlphaFoldDB" id="A0AA39PEL6"/>
<dbReference type="InterPro" id="IPR029063">
    <property type="entry name" value="SAM-dependent_MTases_sf"/>
</dbReference>
<gene>
    <name evidence="8" type="ORF">IW261DRAFT_1550303</name>
</gene>
<evidence type="ECO:0000313" key="9">
    <source>
        <dbReference type="Proteomes" id="UP001175227"/>
    </source>
</evidence>
<dbReference type="Pfam" id="PF06859">
    <property type="entry name" value="Bin3"/>
    <property type="match status" value="1"/>
</dbReference>
<comment type="similarity">
    <text evidence="1 6">Belongs to the methyltransferase superfamily.</text>
</comment>
<protein>
    <recommendedName>
        <fullName evidence="6">RNA methyltransferase</fullName>
        <ecNumber evidence="6">2.1.1.-</ecNumber>
    </recommendedName>
</protein>
<evidence type="ECO:0000256" key="5">
    <source>
        <dbReference type="PROSITE-ProRule" id="PRU00848"/>
    </source>
</evidence>
<dbReference type="PROSITE" id="PS51515">
    <property type="entry name" value="BIN3_SAM"/>
    <property type="match status" value="1"/>
</dbReference>
<evidence type="ECO:0000313" key="8">
    <source>
        <dbReference type="EMBL" id="KAK0482376.1"/>
    </source>
</evidence>
<dbReference type="PANTHER" id="PTHR12315:SF0">
    <property type="entry name" value="7SK SNRNA METHYLPHOSPHATE CAPPING ENZYME"/>
    <property type="match status" value="1"/>
</dbReference>
<comment type="caution">
    <text evidence="8">The sequence shown here is derived from an EMBL/GenBank/DDBJ whole genome shotgun (WGS) entry which is preliminary data.</text>
</comment>
<keyword evidence="9" id="KW-1185">Reference proteome</keyword>
<reference evidence="8" key="1">
    <citation type="submission" date="2023-06" db="EMBL/GenBank/DDBJ databases">
        <authorList>
            <consortium name="Lawrence Berkeley National Laboratory"/>
            <person name="Ahrendt S."/>
            <person name="Sahu N."/>
            <person name="Indic B."/>
            <person name="Wong-Bajracharya J."/>
            <person name="Merenyi Z."/>
            <person name="Ke H.-M."/>
            <person name="Monk M."/>
            <person name="Kocsube S."/>
            <person name="Drula E."/>
            <person name="Lipzen A."/>
            <person name="Balint B."/>
            <person name="Henrissat B."/>
            <person name="Andreopoulos B."/>
            <person name="Martin F.M."/>
            <person name="Harder C.B."/>
            <person name="Rigling D."/>
            <person name="Ford K.L."/>
            <person name="Foster G.D."/>
            <person name="Pangilinan J."/>
            <person name="Papanicolaou A."/>
            <person name="Barry K."/>
            <person name="LaButti K."/>
            <person name="Viragh M."/>
            <person name="Koriabine M."/>
            <person name="Yan M."/>
            <person name="Riley R."/>
            <person name="Champramary S."/>
            <person name="Plett K.L."/>
            <person name="Tsai I.J."/>
            <person name="Slot J."/>
            <person name="Sipos G."/>
            <person name="Plett J."/>
            <person name="Nagy L.G."/>
            <person name="Grigoriev I.V."/>
        </authorList>
    </citation>
    <scope>NUCLEOTIDE SEQUENCE</scope>
    <source>
        <strain evidence="8">ICMP 16352</strain>
    </source>
</reference>
<dbReference type="GO" id="GO:0017069">
    <property type="term" value="F:snRNA binding"/>
    <property type="evidence" value="ECO:0007669"/>
    <property type="project" value="TreeGrafter"/>
</dbReference>
<evidence type="ECO:0000256" key="1">
    <source>
        <dbReference type="ARBA" id="ARBA00008361"/>
    </source>
</evidence>
<dbReference type="Pfam" id="PF13649">
    <property type="entry name" value="Methyltransf_25"/>
    <property type="match status" value="1"/>
</dbReference>
<dbReference type="Gene3D" id="3.40.50.150">
    <property type="entry name" value="Vaccinia Virus protein VP39"/>
    <property type="match status" value="1"/>
</dbReference>
<evidence type="ECO:0000256" key="6">
    <source>
        <dbReference type="RuleBase" id="RU367087"/>
    </source>
</evidence>
<feature type="domain" description="Bin3-type SAM" evidence="7">
    <location>
        <begin position="23"/>
        <end position="281"/>
    </location>
</feature>
<keyword evidence="3 6" id="KW-0808">Transferase</keyword>
<dbReference type="InterPro" id="IPR041698">
    <property type="entry name" value="Methyltransf_25"/>
</dbReference>
<dbReference type="EC" id="2.1.1.-" evidence="6"/>
<dbReference type="GO" id="GO:0008173">
    <property type="term" value="F:RNA methyltransferase activity"/>
    <property type="evidence" value="ECO:0007669"/>
    <property type="project" value="UniProtKB-UniRule"/>
</dbReference>
<dbReference type="GO" id="GO:0040031">
    <property type="term" value="P:snRNA modification"/>
    <property type="evidence" value="ECO:0007669"/>
    <property type="project" value="TreeGrafter"/>
</dbReference>
<evidence type="ECO:0000256" key="3">
    <source>
        <dbReference type="ARBA" id="ARBA00022679"/>
    </source>
</evidence>
<proteinExistence type="inferred from homology"/>
<dbReference type="PANTHER" id="PTHR12315">
    <property type="entry name" value="BICOID-INTERACTING PROTEIN RELATED"/>
    <property type="match status" value="1"/>
</dbReference>
<sequence>MESNVPIYGNYHGYYSKRPFVNDPRLALLPADIFVGKRVLDVGCNEGYVTCEIAQTWGAHKVVGVDIDESLVRAAWRRRTVLWSAQSPSPSEPPEPPETGGSTQAVLPSYFPLSFEHMLGALPIPPNRNRGKHVFPHNVSFRASDWVNNQIPEDSEPYDIILAFSISKWIHLNQGDEGLERFFHRAHTVLRSGGTLVLEPQSWDSYKKAKRLDKGLKDRAATLKIRPEDFEQLLSCIGFGPARHFGLTGEGGTFRSCTVLLPLSDEPCIGFRRPVDLYVKL</sequence>
<dbReference type="EMBL" id="JAUEPR010000007">
    <property type="protein sequence ID" value="KAK0482376.1"/>
    <property type="molecule type" value="Genomic_DNA"/>
</dbReference>
<keyword evidence="2 6" id="KW-0489">Methyltransferase</keyword>
<dbReference type="InterPro" id="IPR039772">
    <property type="entry name" value="Bin3-like"/>
</dbReference>
<dbReference type="InterPro" id="IPR024160">
    <property type="entry name" value="BIN3_SAM-bd_dom"/>
</dbReference>
<dbReference type="GO" id="GO:0008171">
    <property type="term" value="F:O-methyltransferase activity"/>
    <property type="evidence" value="ECO:0007669"/>
    <property type="project" value="UniProtKB-UniRule"/>
</dbReference>